<proteinExistence type="predicted"/>
<sequence length="22" mass="2336">MALRFNGVLACQNTVLPNCSLA</sequence>
<reference evidence="1" key="2">
    <citation type="journal article" date="2015" name="Data Brief">
        <title>Shoot transcriptome of the giant reed, Arundo donax.</title>
        <authorList>
            <person name="Barrero R.A."/>
            <person name="Guerrero F.D."/>
            <person name="Moolhuijzen P."/>
            <person name="Goolsby J.A."/>
            <person name="Tidwell J."/>
            <person name="Bellgard S.E."/>
            <person name="Bellgard M.I."/>
        </authorList>
    </citation>
    <scope>NUCLEOTIDE SEQUENCE</scope>
    <source>
        <tissue evidence="1">Shoot tissue taken approximately 20 cm above the soil surface</tissue>
    </source>
</reference>
<organism evidence="1">
    <name type="scientific">Arundo donax</name>
    <name type="common">Giant reed</name>
    <name type="synonym">Donax arundinaceus</name>
    <dbReference type="NCBI Taxonomy" id="35708"/>
    <lineage>
        <taxon>Eukaryota</taxon>
        <taxon>Viridiplantae</taxon>
        <taxon>Streptophyta</taxon>
        <taxon>Embryophyta</taxon>
        <taxon>Tracheophyta</taxon>
        <taxon>Spermatophyta</taxon>
        <taxon>Magnoliopsida</taxon>
        <taxon>Liliopsida</taxon>
        <taxon>Poales</taxon>
        <taxon>Poaceae</taxon>
        <taxon>PACMAD clade</taxon>
        <taxon>Arundinoideae</taxon>
        <taxon>Arundineae</taxon>
        <taxon>Arundo</taxon>
    </lineage>
</organism>
<name>A0A0A9G9D1_ARUDO</name>
<protein>
    <submittedName>
        <fullName evidence="1">Uncharacterized protein</fullName>
    </submittedName>
</protein>
<evidence type="ECO:0000313" key="1">
    <source>
        <dbReference type="EMBL" id="JAE17313.1"/>
    </source>
</evidence>
<accession>A0A0A9G9D1</accession>
<reference evidence="1" key="1">
    <citation type="submission" date="2014-09" db="EMBL/GenBank/DDBJ databases">
        <authorList>
            <person name="Magalhaes I.L.F."/>
            <person name="Oliveira U."/>
            <person name="Santos F.R."/>
            <person name="Vidigal T.H.D.A."/>
            <person name="Brescovit A.D."/>
            <person name="Santos A.J."/>
        </authorList>
    </citation>
    <scope>NUCLEOTIDE SEQUENCE</scope>
    <source>
        <tissue evidence="1">Shoot tissue taken approximately 20 cm above the soil surface</tissue>
    </source>
</reference>
<dbReference type="AlphaFoldDB" id="A0A0A9G9D1"/>
<dbReference type="EMBL" id="GBRH01180583">
    <property type="protein sequence ID" value="JAE17313.1"/>
    <property type="molecule type" value="Transcribed_RNA"/>
</dbReference>